<dbReference type="PANTHER" id="PTHR48111">
    <property type="entry name" value="REGULATOR OF RPOS"/>
    <property type="match status" value="1"/>
</dbReference>
<evidence type="ECO:0000256" key="6">
    <source>
        <dbReference type="PROSITE-ProRule" id="PRU00169"/>
    </source>
</evidence>
<dbReference type="Gene3D" id="6.10.250.690">
    <property type="match status" value="1"/>
</dbReference>
<dbReference type="CDD" id="cd17624">
    <property type="entry name" value="REC_OmpR_PmrA-like"/>
    <property type="match status" value="1"/>
</dbReference>
<keyword evidence="3" id="KW-0805">Transcription regulation</keyword>
<evidence type="ECO:0000256" key="3">
    <source>
        <dbReference type="ARBA" id="ARBA00023015"/>
    </source>
</evidence>
<name>A0A0A7EDR5_9GAMM</name>
<dbReference type="Pfam" id="PF00072">
    <property type="entry name" value="Response_reg"/>
    <property type="match status" value="1"/>
</dbReference>
<accession>A0A0A7EDR5</accession>
<dbReference type="EMBL" id="CP009888">
    <property type="protein sequence ID" value="AIY64211.1"/>
    <property type="molecule type" value="Genomic_DNA"/>
</dbReference>
<evidence type="ECO:0000256" key="1">
    <source>
        <dbReference type="ARBA" id="ARBA00022553"/>
    </source>
</evidence>
<dbReference type="Pfam" id="PF00486">
    <property type="entry name" value="Trans_reg_C"/>
    <property type="match status" value="1"/>
</dbReference>
<feature type="modified residue" description="4-aspartylphosphate" evidence="6">
    <location>
        <position position="56"/>
    </location>
</feature>
<dbReference type="GO" id="GO:0000156">
    <property type="term" value="F:phosphorelay response regulator activity"/>
    <property type="evidence" value="ECO:0007669"/>
    <property type="project" value="TreeGrafter"/>
</dbReference>
<dbReference type="GO" id="GO:0005829">
    <property type="term" value="C:cytosol"/>
    <property type="evidence" value="ECO:0007669"/>
    <property type="project" value="TreeGrafter"/>
</dbReference>
<protein>
    <submittedName>
        <fullName evidence="10">PhoB family transcriptional regulator</fullName>
    </submittedName>
</protein>
<dbReference type="GO" id="GO:0000976">
    <property type="term" value="F:transcription cis-regulatory region binding"/>
    <property type="evidence" value="ECO:0007669"/>
    <property type="project" value="TreeGrafter"/>
</dbReference>
<dbReference type="PANTHER" id="PTHR48111:SF1">
    <property type="entry name" value="TWO-COMPONENT RESPONSE REGULATOR ORR33"/>
    <property type="match status" value="1"/>
</dbReference>
<dbReference type="Gene3D" id="3.40.50.2300">
    <property type="match status" value="1"/>
</dbReference>
<evidence type="ECO:0000259" key="8">
    <source>
        <dbReference type="PROSITE" id="PS50110"/>
    </source>
</evidence>
<keyword evidence="1 6" id="KW-0597">Phosphoprotein</keyword>
<feature type="domain" description="OmpR/PhoB-type" evidence="9">
    <location>
        <begin position="131"/>
        <end position="230"/>
    </location>
</feature>
<keyword evidence="11" id="KW-1185">Reference proteome</keyword>
<dbReference type="Gene3D" id="1.10.10.10">
    <property type="entry name" value="Winged helix-like DNA-binding domain superfamily/Winged helix DNA-binding domain"/>
    <property type="match status" value="1"/>
</dbReference>
<dbReference type="SMART" id="SM00448">
    <property type="entry name" value="REC"/>
    <property type="match status" value="1"/>
</dbReference>
<dbReference type="AlphaFoldDB" id="A0A0A7EDR5"/>
<dbReference type="PROSITE" id="PS50110">
    <property type="entry name" value="RESPONSE_REGULATORY"/>
    <property type="match status" value="1"/>
</dbReference>
<dbReference type="InterPro" id="IPR036388">
    <property type="entry name" value="WH-like_DNA-bd_sf"/>
</dbReference>
<keyword evidence="5" id="KW-0804">Transcription</keyword>
<dbReference type="eggNOG" id="COG0745">
    <property type="taxonomic scope" value="Bacteria"/>
</dbReference>
<gene>
    <name evidence="10" type="ORF">OM33_02870</name>
</gene>
<dbReference type="GO" id="GO:0032993">
    <property type="term" value="C:protein-DNA complex"/>
    <property type="evidence" value="ECO:0007669"/>
    <property type="project" value="TreeGrafter"/>
</dbReference>
<dbReference type="STRING" id="1348114.OM33_02870"/>
<evidence type="ECO:0000259" key="9">
    <source>
        <dbReference type="PROSITE" id="PS51755"/>
    </source>
</evidence>
<dbReference type="FunFam" id="3.40.50.2300:FF:000001">
    <property type="entry name" value="DNA-binding response regulator PhoB"/>
    <property type="match status" value="1"/>
</dbReference>
<dbReference type="HOGENOM" id="CLU_000445_30_1_6"/>
<evidence type="ECO:0000256" key="2">
    <source>
        <dbReference type="ARBA" id="ARBA00023012"/>
    </source>
</evidence>
<dbReference type="SUPFAM" id="SSF52172">
    <property type="entry name" value="CheY-like"/>
    <property type="match status" value="1"/>
</dbReference>
<evidence type="ECO:0000313" key="11">
    <source>
        <dbReference type="Proteomes" id="UP000030341"/>
    </source>
</evidence>
<dbReference type="GO" id="GO:0006355">
    <property type="term" value="P:regulation of DNA-templated transcription"/>
    <property type="evidence" value="ECO:0007669"/>
    <property type="project" value="InterPro"/>
</dbReference>
<dbReference type="KEGG" id="pseo:OM33_02870"/>
<feature type="DNA-binding region" description="OmpR/PhoB-type" evidence="7">
    <location>
        <begin position="131"/>
        <end position="230"/>
    </location>
</feature>
<dbReference type="Proteomes" id="UP000030341">
    <property type="component" value="Chromosome 1"/>
</dbReference>
<organism evidence="10 11">
    <name type="scientific">Pseudoalteromonas piratica</name>
    <dbReference type="NCBI Taxonomy" id="1348114"/>
    <lineage>
        <taxon>Bacteria</taxon>
        <taxon>Pseudomonadati</taxon>
        <taxon>Pseudomonadota</taxon>
        <taxon>Gammaproteobacteria</taxon>
        <taxon>Alteromonadales</taxon>
        <taxon>Pseudoalteromonadaceae</taxon>
        <taxon>Pseudoalteromonas</taxon>
    </lineage>
</organism>
<keyword evidence="2" id="KW-0902">Two-component regulatory system</keyword>
<dbReference type="CDD" id="cd00383">
    <property type="entry name" value="trans_reg_C"/>
    <property type="match status" value="1"/>
</dbReference>
<evidence type="ECO:0000256" key="7">
    <source>
        <dbReference type="PROSITE-ProRule" id="PRU01091"/>
    </source>
</evidence>
<dbReference type="InterPro" id="IPR011006">
    <property type="entry name" value="CheY-like_superfamily"/>
</dbReference>
<dbReference type="PROSITE" id="PS51755">
    <property type="entry name" value="OMPR_PHOB"/>
    <property type="match status" value="1"/>
</dbReference>
<dbReference type="InterPro" id="IPR001867">
    <property type="entry name" value="OmpR/PhoB-type_DNA-bd"/>
</dbReference>
<evidence type="ECO:0000313" key="10">
    <source>
        <dbReference type="EMBL" id="AIY64211.1"/>
    </source>
</evidence>
<feature type="domain" description="Response regulatory" evidence="8">
    <location>
        <begin position="7"/>
        <end position="121"/>
    </location>
</feature>
<keyword evidence="4 7" id="KW-0238">DNA-binding</keyword>
<evidence type="ECO:0000256" key="5">
    <source>
        <dbReference type="ARBA" id="ARBA00023163"/>
    </source>
</evidence>
<dbReference type="InterPro" id="IPR001789">
    <property type="entry name" value="Sig_transdc_resp-reg_receiver"/>
</dbReference>
<dbReference type="InterPro" id="IPR039420">
    <property type="entry name" value="WalR-like"/>
</dbReference>
<proteinExistence type="predicted"/>
<evidence type="ECO:0000256" key="4">
    <source>
        <dbReference type="ARBA" id="ARBA00023125"/>
    </source>
</evidence>
<reference evidence="10 11" key="1">
    <citation type="submission" date="2014-11" db="EMBL/GenBank/DDBJ databases">
        <title>Complete Genome Sequence of Pseudoalteromonas sp. Strain OCN003 Isolated from Kaneohe Bay, Oahu, Hawaii.</title>
        <authorList>
            <person name="Beurmann S."/>
            <person name="Videau P."/>
            <person name="Ushijima B."/>
            <person name="Smith A.M."/>
            <person name="Aeby G.S."/>
            <person name="Callahan S.M."/>
            <person name="Belcaid M."/>
        </authorList>
    </citation>
    <scope>NUCLEOTIDE SEQUENCE [LARGE SCALE GENOMIC DNA]</scope>
    <source>
        <strain evidence="10 11">OCN003</strain>
    </source>
</reference>
<sequence>MVRNVMRILLVEDDDRVASFLERGLRAEGYFVVRASDGKEGLDLALEGDFNLILLDIMLPGLNGLEVCQALRIKNFEIPIIMLTAMDASQDIVHGLRLGADDYVTKPFAYEELLARIEAVTRRKPAQKGRTNTLEFGSLCFDRDSYIVTLAEQEISLTVKEMAILELLMTNPGKYLSRERILSNVWGMEMDPMTNVVDVYIGKLRKKLMLPNNDESMIETKRGIGYRLVSPE</sequence>
<dbReference type="SMART" id="SM00862">
    <property type="entry name" value="Trans_reg_C"/>
    <property type="match status" value="1"/>
</dbReference>